<dbReference type="EMBL" id="BMAU01021250">
    <property type="protein sequence ID" value="GFY05182.1"/>
    <property type="molecule type" value="Genomic_DNA"/>
</dbReference>
<reference evidence="1" key="1">
    <citation type="submission" date="2020-08" db="EMBL/GenBank/DDBJ databases">
        <title>Multicomponent nature underlies the extraordinary mechanical properties of spider dragline silk.</title>
        <authorList>
            <person name="Kono N."/>
            <person name="Nakamura H."/>
            <person name="Mori M."/>
            <person name="Yoshida Y."/>
            <person name="Ohtoshi R."/>
            <person name="Malay A.D."/>
            <person name="Moran D.A.P."/>
            <person name="Tomita M."/>
            <person name="Numata K."/>
            <person name="Arakawa K."/>
        </authorList>
    </citation>
    <scope>NUCLEOTIDE SEQUENCE</scope>
</reference>
<evidence type="ECO:0000313" key="1">
    <source>
        <dbReference type="EMBL" id="GFY05182.1"/>
    </source>
</evidence>
<comment type="caution">
    <text evidence="1">The sequence shown here is derived from an EMBL/GenBank/DDBJ whole genome shotgun (WGS) entry which is preliminary data.</text>
</comment>
<dbReference type="Proteomes" id="UP000887159">
    <property type="component" value="Unassembled WGS sequence"/>
</dbReference>
<dbReference type="AlphaFoldDB" id="A0A8X6V549"/>
<name>A0A8X6V549_TRICX</name>
<organism evidence="1 2">
    <name type="scientific">Trichonephila clavipes</name>
    <name type="common">Golden silk orbweaver</name>
    <name type="synonym">Nephila clavipes</name>
    <dbReference type="NCBI Taxonomy" id="2585209"/>
    <lineage>
        <taxon>Eukaryota</taxon>
        <taxon>Metazoa</taxon>
        <taxon>Ecdysozoa</taxon>
        <taxon>Arthropoda</taxon>
        <taxon>Chelicerata</taxon>
        <taxon>Arachnida</taxon>
        <taxon>Araneae</taxon>
        <taxon>Araneomorphae</taxon>
        <taxon>Entelegynae</taxon>
        <taxon>Araneoidea</taxon>
        <taxon>Nephilidae</taxon>
        <taxon>Trichonephila</taxon>
    </lineage>
</organism>
<keyword evidence="2" id="KW-1185">Reference proteome</keyword>
<gene>
    <name evidence="1" type="ORF">TNCV_2206281</name>
</gene>
<evidence type="ECO:0000313" key="2">
    <source>
        <dbReference type="Proteomes" id="UP000887159"/>
    </source>
</evidence>
<proteinExistence type="predicted"/>
<protein>
    <submittedName>
        <fullName evidence="1">Uncharacterized protein</fullName>
    </submittedName>
</protein>
<accession>A0A8X6V549</accession>
<sequence length="184" mass="21389">MKANLIASRYECPRCKKEMRLQERKGMVDGYEWRCRSQSKDNPHDVVRITKGHTRLDVECKGQSLQDGCRLFARKFFFQTQQQGQEQAEASLKNFDACVGLFKQSEVANKVCTLINEAQENQLRIQCPLRRPDVIPYDFFLGEYVKDNVFIPPLPVDIDELKQLTGAGFDSDILTRVWVEMDYE</sequence>